<evidence type="ECO:0000259" key="2">
    <source>
        <dbReference type="Pfam" id="PF00582"/>
    </source>
</evidence>
<sequence>MATTHITAGLDGSRESATAARWAAREAELRGIALNLVHVDERLEQRPPQQVPSTEITHRWDEALLRDATQDLRRLHPDLEITTQSLRGFPSETLCGAADTSDMLVLGSRGLGTIAGYLVGSVAAATIAGTQQPVVLVRSADTDLADGPVVVGVDIYQRCDKLLAFVFDEASRRSCTLRVVYGWSATPVYSQARILTPGIQEQIRHGIATVMDEMPSPWRDKYPSVEVNPTHPMGQAAIQILDASSDAALVVVGRRIREAAAIGTHIGAITHAVLHHSAAPVAVIAHD</sequence>
<dbReference type="AlphaFoldDB" id="A0AAU1UKG6"/>
<protein>
    <submittedName>
        <fullName evidence="3">Universal stress protein</fullName>
    </submittedName>
</protein>
<comment type="similarity">
    <text evidence="1">Belongs to the universal stress protein A family.</text>
</comment>
<feature type="domain" description="UspA" evidence="2">
    <location>
        <begin position="5"/>
        <end position="138"/>
    </location>
</feature>
<dbReference type="PANTHER" id="PTHR46268:SF6">
    <property type="entry name" value="UNIVERSAL STRESS PROTEIN UP12"/>
    <property type="match status" value="1"/>
</dbReference>
<organism evidence="3">
    <name type="scientific">Streptomyces sp. NBC_00119</name>
    <dbReference type="NCBI Taxonomy" id="2975659"/>
    <lineage>
        <taxon>Bacteria</taxon>
        <taxon>Bacillati</taxon>
        <taxon>Actinomycetota</taxon>
        <taxon>Actinomycetes</taxon>
        <taxon>Kitasatosporales</taxon>
        <taxon>Streptomycetaceae</taxon>
        <taxon>Streptomyces</taxon>
    </lineage>
</organism>
<dbReference type="Gene3D" id="3.40.50.620">
    <property type="entry name" value="HUPs"/>
    <property type="match status" value="2"/>
</dbReference>
<dbReference type="PRINTS" id="PR01438">
    <property type="entry name" value="UNVRSLSTRESS"/>
</dbReference>
<dbReference type="InterPro" id="IPR014729">
    <property type="entry name" value="Rossmann-like_a/b/a_fold"/>
</dbReference>
<gene>
    <name evidence="3" type="ORF">OHU69_45865</name>
</gene>
<proteinExistence type="inferred from homology"/>
<dbReference type="PANTHER" id="PTHR46268">
    <property type="entry name" value="STRESS RESPONSE PROTEIN NHAX"/>
    <property type="match status" value="1"/>
</dbReference>
<name>A0AAU1UKG6_9ACTN</name>
<dbReference type="EMBL" id="CP108195">
    <property type="protein sequence ID" value="WTS17717.1"/>
    <property type="molecule type" value="Genomic_DNA"/>
</dbReference>
<evidence type="ECO:0000256" key="1">
    <source>
        <dbReference type="ARBA" id="ARBA00008791"/>
    </source>
</evidence>
<dbReference type="InterPro" id="IPR006015">
    <property type="entry name" value="Universal_stress_UspA"/>
</dbReference>
<dbReference type="SUPFAM" id="SSF52402">
    <property type="entry name" value="Adenine nucleotide alpha hydrolases-like"/>
    <property type="match status" value="2"/>
</dbReference>
<dbReference type="Pfam" id="PF00582">
    <property type="entry name" value="Usp"/>
    <property type="match status" value="2"/>
</dbReference>
<evidence type="ECO:0000313" key="3">
    <source>
        <dbReference type="EMBL" id="WTS17717.1"/>
    </source>
</evidence>
<feature type="domain" description="UspA" evidence="2">
    <location>
        <begin position="148"/>
        <end position="284"/>
    </location>
</feature>
<dbReference type="InterPro" id="IPR006016">
    <property type="entry name" value="UspA"/>
</dbReference>
<reference evidence="3" key="1">
    <citation type="submission" date="2022-10" db="EMBL/GenBank/DDBJ databases">
        <title>The complete genomes of actinobacterial strains from the NBC collection.</title>
        <authorList>
            <person name="Joergensen T.S."/>
            <person name="Alvarez Arevalo M."/>
            <person name="Sterndorff E.B."/>
            <person name="Faurdal D."/>
            <person name="Vuksanovic O."/>
            <person name="Mourched A.-S."/>
            <person name="Charusanti P."/>
            <person name="Shaw S."/>
            <person name="Blin K."/>
            <person name="Weber T."/>
        </authorList>
    </citation>
    <scope>NUCLEOTIDE SEQUENCE</scope>
    <source>
        <strain evidence="3">NBC_00119</strain>
    </source>
</reference>
<accession>A0AAU1UKG6</accession>